<comment type="similarity">
    <text evidence="1">Belongs to the peptidase S49 family.</text>
</comment>
<dbReference type="InterPro" id="IPR002142">
    <property type="entry name" value="Peptidase_S49"/>
</dbReference>
<feature type="region of interest" description="Disordered" evidence="5">
    <location>
        <begin position="1"/>
        <end position="24"/>
    </location>
</feature>
<protein>
    <submittedName>
        <fullName evidence="7">RHTO0S01e07140g1_1</fullName>
    </submittedName>
</protein>
<keyword evidence="4" id="KW-0720">Serine protease</keyword>
<feature type="region of interest" description="Disordered" evidence="5">
    <location>
        <begin position="684"/>
        <end position="743"/>
    </location>
</feature>
<evidence type="ECO:0000313" key="7">
    <source>
        <dbReference type="EMBL" id="CDR35789.1"/>
    </source>
</evidence>
<sequence length="929" mass="99551">MAEPGSAEKPPPPRPATPGVAAHSASSGSLVSRIGSSRGYRYAQAAWRWKGLVLGGVAVTYAVVSWNAEKAKARKRDTIHPNTYLYWKIYDGGIVEAKSAGSNLNYLLSSSQRGAPEEPPRVMELFEVIRTIKFVENDDRIKGIIADFSHTSIPSVPSYNLGLAQLEEIQDALLELRRVKQERLGRDEWRTVAWTDTFTSQGQYLLASTFDEVYCQPTGEVPLVGLGSTTPFFGRLARWLGIEVHAEARKEYKSFVQPYIDEKFTDPQRENTHQLLSDLNDNLLAYIGRNRFSDKSGVDSLEHVKALTQVGPFSAAQAKEKGLIDGLCYRQDVLDSVLLGKKEEDAEVPKEVEAPKEAGQQDGLVKGATAAAHEQKPENKLMGFYHYHKVLEKAVEKHMAQETIPIGVVYLQGTIGDVGEFGTASVVRGLKEAGEDDTIGAVVLRIDSGGGSVIDSDTIWGAVRDLREKYGKTVVASFGNSSASGGYWVSTHTDAILAAPSTVTGSIGVAALRPTFLQSFFDRLHISLESFFTGSRAQDPTHSLTPAELDRYRKSVDDMYDDFKRRVCEGREISPEVIEGIAGGRVMTGLRAFEINAPKELIDHLKGLDIPAAEGAEAAGSKEEAPKIQEIEAPSSSEGAADSNEVAAAAANGPLATLPEDQETSPFAVPEVASTPELAAPVATAELPSSASPIDAATPTTIPDSSTESDPAAVHAQQALFTSTAEEQAASASLPRHKKGSSAVGAVNGAAGEYEYEPGPYGRGLIDGLGGLRDAAVYACQLFIANGIAGYKEENPGVSDDEAIRMLLPDAKFAIMEDGEVAMQVDVTLKRFPVQKSFWQQLAEASRRGDSLGDSVHALFSPTLAALRVATAKWFLGAVADSVVEELNATANGAGVRGTATPGLGRGARWTGLMAGEKRAEYAPGARWV</sequence>
<keyword evidence="3" id="KW-0378">Hydrolase</keyword>
<dbReference type="CDD" id="cd07023">
    <property type="entry name" value="S49_Sppa_N_C"/>
    <property type="match status" value="1"/>
</dbReference>
<proteinExistence type="inferred from homology"/>
<dbReference type="GO" id="GO:0006508">
    <property type="term" value="P:proteolysis"/>
    <property type="evidence" value="ECO:0007669"/>
    <property type="project" value="UniProtKB-KW"/>
</dbReference>
<dbReference type="Pfam" id="PF01343">
    <property type="entry name" value="Peptidase_S49"/>
    <property type="match status" value="2"/>
</dbReference>
<reference evidence="7" key="1">
    <citation type="journal article" date="2014" name="Genome Announc.">
        <title>Draft genome sequence of Rhodosporidium toruloides CECT1137, an oleaginous yeast of biotechnological interest.</title>
        <authorList>
            <person name="Morin N."/>
            <person name="Calcas X."/>
            <person name="Devillers H."/>
            <person name="Durrens P."/>
            <person name="Sherman D.J."/>
            <person name="Nicaud J.-M."/>
            <person name="Neuveglise C."/>
        </authorList>
    </citation>
    <scope>NUCLEOTIDE SEQUENCE</scope>
    <source>
        <strain evidence="7">CECT1137</strain>
    </source>
</reference>
<feature type="compositionally biased region" description="Basic and acidic residues" evidence="5">
    <location>
        <begin position="620"/>
        <end position="630"/>
    </location>
</feature>
<feature type="compositionally biased region" description="Low complexity" evidence="5">
    <location>
        <begin position="722"/>
        <end position="733"/>
    </location>
</feature>
<dbReference type="OrthoDB" id="45421at2759"/>
<evidence type="ECO:0000256" key="1">
    <source>
        <dbReference type="ARBA" id="ARBA00008683"/>
    </source>
</evidence>
<evidence type="ECO:0000256" key="2">
    <source>
        <dbReference type="ARBA" id="ARBA00022670"/>
    </source>
</evidence>
<dbReference type="PANTHER" id="PTHR33209:SF1">
    <property type="entry name" value="PEPTIDASE S49 DOMAIN-CONTAINING PROTEIN"/>
    <property type="match status" value="1"/>
</dbReference>
<name>A0A061AM40_RHOTO</name>
<feature type="compositionally biased region" description="Polar residues" evidence="5">
    <location>
        <begin position="687"/>
        <end position="709"/>
    </location>
</feature>
<dbReference type="EMBL" id="LK052936">
    <property type="protein sequence ID" value="CDR35789.1"/>
    <property type="molecule type" value="Genomic_DNA"/>
</dbReference>
<feature type="region of interest" description="Disordered" evidence="5">
    <location>
        <begin position="615"/>
        <end position="644"/>
    </location>
</feature>
<dbReference type="CDD" id="cd07018">
    <property type="entry name" value="S49_SppA_67K_type"/>
    <property type="match status" value="1"/>
</dbReference>
<dbReference type="InterPro" id="IPR029045">
    <property type="entry name" value="ClpP/crotonase-like_dom_sf"/>
</dbReference>
<gene>
    <name evidence="7" type="ORF">RHTO0S_01e07140g</name>
</gene>
<dbReference type="SUPFAM" id="SSF52096">
    <property type="entry name" value="ClpP/crotonase"/>
    <property type="match status" value="2"/>
</dbReference>
<feature type="domain" description="Peptidase S49" evidence="6">
    <location>
        <begin position="469"/>
        <end position="609"/>
    </location>
</feature>
<keyword evidence="2" id="KW-0645">Protease</keyword>
<organism evidence="7">
    <name type="scientific">Rhodotorula toruloides</name>
    <name type="common">Yeast</name>
    <name type="synonym">Rhodosporidium toruloides</name>
    <dbReference type="NCBI Taxonomy" id="5286"/>
    <lineage>
        <taxon>Eukaryota</taxon>
        <taxon>Fungi</taxon>
        <taxon>Dikarya</taxon>
        <taxon>Basidiomycota</taxon>
        <taxon>Pucciniomycotina</taxon>
        <taxon>Microbotryomycetes</taxon>
        <taxon>Sporidiobolales</taxon>
        <taxon>Sporidiobolaceae</taxon>
        <taxon>Rhodotorula</taxon>
    </lineage>
</organism>
<feature type="domain" description="Peptidase S49" evidence="6">
    <location>
        <begin position="191"/>
        <end position="336"/>
    </location>
</feature>
<evidence type="ECO:0000256" key="3">
    <source>
        <dbReference type="ARBA" id="ARBA00022801"/>
    </source>
</evidence>
<accession>A0A061AM40</accession>
<dbReference type="GO" id="GO:0008236">
    <property type="term" value="F:serine-type peptidase activity"/>
    <property type="evidence" value="ECO:0007669"/>
    <property type="project" value="UniProtKB-KW"/>
</dbReference>
<dbReference type="InterPro" id="IPR047272">
    <property type="entry name" value="S49_SppA_C"/>
</dbReference>
<dbReference type="InterPro" id="IPR047217">
    <property type="entry name" value="S49_SppA_67K_type_N"/>
</dbReference>
<dbReference type="Gene3D" id="3.90.226.10">
    <property type="entry name" value="2-enoyl-CoA Hydratase, Chain A, domain 1"/>
    <property type="match status" value="2"/>
</dbReference>
<evidence type="ECO:0000256" key="4">
    <source>
        <dbReference type="ARBA" id="ARBA00022825"/>
    </source>
</evidence>
<evidence type="ECO:0000259" key="6">
    <source>
        <dbReference type="Pfam" id="PF01343"/>
    </source>
</evidence>
<dbReference type="PANTHER" id="PTHR33209">
    <property type="entry name" value="PROTEASE 4"/>
    <property type="match status" value="1"/>
</dbReference>
<evidence type="ECO:0000256" key="5">
    <source>
        <dbReference type="SAM" id="MobiDB-lite"/>
    </source>
</evidence>
<dbReference type="AlphaFoldDB" id="A0A061AM40"/>
<dbReference type="Gene3D" id="6.20.330.10">
    <property type="match status" value="1"/>
</dbReference>